<dbReference type="CDD" id="cd03768">
    <property type="entry name" value="SR_ResInv"/>
    <property type="match status" value="1"/>
</dbReference>
<dbReference type="SUPFAM" id="SSF53041">
    <property type="entry name" value="Resolvase-like"/>
    <property type="match status" value="1"/>
</dbReference>
<dbReference type="InterPro" id="IPR050639">
    <property type="entry name" value="SSR_resolvase"/>
</dbReference>
<protein>
    <recommendedName>
        <fullName evidence="6">Resolvase/invertase-type recombinase catalytic domain-containing protein</fullName>
    </recommendedName>
</protein>
<dbReference type="PANTHER" id="PTHR30461">
    <property type="entry name" value="DNA-INVERTASE FROM LAMBDOID PROPHAGE"/>
    <property type="match status" value="1"/>
</dbReference>
<gene>
    <name evidence="7" type="ORF">MIPYR_30346</name>
</gene>
<dbReference type="InterPro" id="IPR006118">
    <property type="entry name" value="Recombinase_CS"/>
</dbReference>
<dbReference type="PROSITE" id="PS00398">
    <property type="entry name" value="RECOMBINASES_2"/>
    <property type="match status" value="1"/>
</dbReference>
<dbReference type="GO" id="GO:0003677">
    <property type="term" value="F:DNA binding"/>
    <property type="evidence" value="ECO:0007669"/>
    <property type="project" value="UniProtKB-KW"/>
</dbReference>
<dbReference type="Pfam" id="PF00239">
    <property type="entry name" value="Resolvase"/>
    <property type="match status" value="1"/>
</dbReference>
<dbReference type="PANTHER" id="PTHR30461:SF2">
    <property type="entry name" value="SERINE RECOMBINASE PINE-RELATED"/>
    <property type="match status" value="1"/>
</dbReference>
<evidence type="ECO:0000256" key="3">
    <source>
        <dbReference type="ARBA" id="ARBA00023172"/>
    </source>
</evidence>
<dbReference type="PROSITE" id="PS51736">
    <property type="entry name" value="RECOMBINASES_3"/>
    <property type="match status" value="1"/>
</dbReference>
<evidence type="ECO:0000256" key="5">
    <source>
        <dbReference type="PROSITE-ProRule" id="PRU10137"/>
    </source>
</evidence>
<accession>A0A1Y5PA60</accession>
<dbReference type="InterPro" id="IPR006119">
    <property type="entry name" value="Resolv_N"/>
</dbReference>
<feature type="active site" description="O-(5'-phospho-DNA)-serine intermediate" evidence="4 5">
    <location>
        <position position="33"/>
    </location>
</feature>
<dbReference type="InterPro" id="IPR036162">
    <property type="entry name" value="Resolvase-like_N_sf"/>
</dbReference>
<dbReference type="Gene3D" id="3.40.50.1390">
    <property type="entry name" value="Resolvase, N-terminal catalytic domain"/>
    <property type="match status" value="1"/>
</dbReference>
<dbReference type="EMBL" id="FLQR01000007">
    <property type="protein sequence ID" value="SBS73001.1"/>
    <property type="molecule type" value="Genomic_DNA"/>
</dbReference>
<reference evidence="7" key="1">
    <citation type="submission" date="2016-03" db="EMBL/GenBank/DDBJ databases">
        <authorList>
            <person name="Ploux O."/>
        </authorList>
    </citation>
    <scope>NUCLEOTIDE SEQUENCE</scope>
    <source>
        <strain evidence="7">UC1</strain>
    </source>
</reference>
<dbReference type="GO" id="GO:0000150">
    <property type="term" value="F:DNA strand exchange activity"/>
    <property type="evidence" value="ECO:0007669"/>
    <property type="project" value="InterPro"/>
</dbReference>
<evidence type="ECO:0000256" key="1">
    <source>
        <dbReference type="ARBA" id="ARBA00022908"/>
    </source>
</evidence>
<organism evidence="7">
    <name type="scientific">uncultured Microbacterium sp</name>
    <dbReference type="NCBI Taxonomy" id="191216"/>
    <lineage>
        <taxon>Bacteria</taxon>
        <taxon>Bacillati</taxon>
        <taxon>Actinomycetota</taxon>
        <taxon>Actinomycetes</taxon>
        <taxon>Micrococcales</taxon>
        <taxon>Microbacteriaceae</taxon>
        <taxon>Microbacterium</taxon>
        <taxon>environmental samples</taxon>
    </lineage>
</organism>
<name>A0A1Y5PA60_9MICO</name>
<evidence type="ECO:0000313" key="7">
    <source>
        <dbReference type="EMBL" id="SBS73001.1"/>
    </source>
</evidence>
<proteinExistence type="predicted"/>
<evidence type="ECO:0000256" key="4">
    <source>
        <dbReference type="PIRSR" id="PIRSR606118-50"/>
    </source>
</evidence>
<evidence type="ECO:0000259" key="6">
    <source>
        <dbReference type="PROSITE" id="PS51736"/>
    </source>
</evidence>
<keyword evidence="1" id="KW-0229">DNA integration</keyword>
<dbReference type="SMART" id="SM00857">
    <property type="entry name" value="Resolvase"/>
    <property type="match status" value="1"/>
</dbReference>
<sequence length="103" mass="11421">MQCPHIDRSRVSRASEQNAGSMNAIQIGYARVSTADQDLTAQRDALLRLGVRDANIYVDHGMTGTNRARPGLREALAAVRSGDTLVVTKLDRLARSLRRPRHR</sequence>
<dbReference type="AlphaFoldDB" id="A0A1Y5PA60"/>
<dbReference type="GO" id="GO:0015074">
    <property type="term" value="P:DNA integration"/>
    <property type="evidence" value="ECO:0007669"/>
    <property type="project" value="UniProtKB-KW"/>
</dbReference>
<dbReference type="PROSITE" id="PS00397">
    <property type="entry name" value="RECOMBINASES_1"/>
    <property type="match status" value="1"/>
</dbReference>
<evidence type="ECO:0000256" key="2">
    <source>
        <dbReference type="ARBA" id="ARBA00023125"/>
    </source>
</evidence>
<keyword evidence="2" id="KW-0238">DNA-binding</keyword>
<keyword evidence="3" id="KW-0233">DNA recombination</keyword>
<feature type="domain" description="Resolvase/invertase-type recombinase catalytic" evidence="6">
    <location>
        <begin position="25"/>
        <end position="103"/>
    </location>
</feature>